<protein>
    <submittedName>
        <fullName evidence="1">Metallo-beta-lactamase domain protein</fullName>
    </submittedName>
</protein>
<accession>A0A5A7Q5N1</accession>
<evidence type="ECO:0000313" key="2">
    <source>
        <dbReference type="Proteomes" id="UP000325081"/>
    </source>
</evidence>
<gene>
    <name evidence="1" type="ORF">STAS_17210</name>
</gene>
<organism evidence="1 2">
    <name type="scientific">Striga asiatica</name>
    <name type="common">Asiatic witchweed</name>
    <name type="synonym">Buchnera asiatica</name>
    <dbReference type="NCBI Taxonomy" id="4170"/>
    <lineage>
        <taxon>Eukaryota</taxon>
        <taxon>Viridiplantae</taxon>
        <taxon>Streptophyta</taxon>
        <taxon>Embryophyta</taxon>
        <taxon>Tracheophyta</taxon>
        <taxon>Spermatophyta</taxon>
        <taxon>Magnoliopsida</taxon>
        <taxon>eudicotyledons</taxon>
        <taxon>Gunneridae</taxon>
        <taxon>Pentapetalae</taxon>
        <taxon>asterids</taxon>
        <taxon>lamiids</taxon>
        <taxon>Lamiales</taxon>
        <taxon>Orobanchaceae</taxon>
        <taxon>Buchnereae</taxon>
        <taxon>Striga</taxon>
    </lineage>
</organism>
<name>A0A5A7Q5N1_STRAF</name>
<dbReference type="AlphaFoldDB" id="A0A5A7Q5N1"/>
<feature type="non-terminal residue" evidence="1">
    <location>
        <position position="1"/>
    </location>
</feature>
<comment type="caution">
    <text evidence="1">The sequence shown here is derived from an EMBL/GenBank/DDBJ whole genome shotgun (WGS) entry which is preliminary data.</text>
</comment>
<dbReference type="EMBL" id="BKCP01005916">
    <property type="protein sequence ID" value="GER40530.1"/>
    <property type="molecule type" value="Genomic_DNA"/>
</dbReference>
<dbReference type="Proteomes" id="UP000325081">
    <property type="component" value="Unassembled WGS sequence"/>
</dbReference>
<reference evidence="2" key="1">
    <citation type="journal article" date="2019" name="Curr. Biol.">
        <title>Genome Sequence of Striga asiatica Provides Insight into the Evolution of Plant Parasitism.</title>
        <authorList>
            <person name="Yoshida S."/>
            <person name="Kim S."/>
            <person name="Wafula E.K."/>
            <person name="Tanskanen J."/>
            <person name="Kim Y.M."/>
            <person name="Honaas L."/>
            <person name="Yang Z."/>
            <person name="Spallek T."/>
            <person name="Conn C.E."/>
            <person name="Ichihashi Y."/>
            <person name="Cheong K."/>
            <person name="Cui S."/>
            <person name="Der J.P."/>
            <person name="Gundlach H."/>
            <person name="Jiao Y."/>
            <person name="Hori C."/>
            <person name="Ishida J.K."/>
            <person name="Kasahara H."/>
            <person name="Kiba T."/>
            <person name="Kim M.S."/>
            <person name="Koo N."/>
            <person name="Laohavisit A."/>
            <person name="Lee Y.H."/>
            <person name="Lumba S."/>
            <person name="McCourt P."/>
            <person name="Mortimer J.C."/>
            <person name="Mutuku J.M."/>
            <person name="Nomura T."/>
            <person name="Sasaki-Sekimoto Y."/>
            <person name="Seto Y."/>
            <person name="Wang Y."/>
            <person name="Wakatake T."/>
            <person name="Sakakibara H."/>
            <person name="Demura T."/>
            <person name="Yamaguchi S."/>
            <person name="Yoneyama K."/>
            <person name="Manabe R.I."/>
            <person name="Nelson D.C."/>
            <person name="Schulman A.H."/>
            <person name="Timko M.P."/>
            <person name="dePamphilis C.W."/>
            <person name="Choi D."/>
            <person name="Shirasu K."/>
        </authorList>
    </citation>
    <scope>NUCLEOTIDE SEQUENCE [LARGE SCALE GENOMIC DNA]</scope>
    <source>
        <strain evidence="2">cv. UVA1</strain>
    </source>
</reference>
<proteinExistence type="predicted"/>
<sequence>LCLKLIDEIIDSRVTSASPFDAPCSLTVAGCHDSTIFSSSKCLNVDFKLVDFLILSQKVILLFMLVRIKKNAICKSSLFIIHFKRCFKPKKNSVFKPKKDICYH</sequence>
<evidence type="ECO:0000313" key="1">
    <source>
        <dbReference type="EMBL" id="GER40530.1"/>
    </source>
</evidence>
<keyword evidence="2" id="KW-1185">Reference proteome</keyword>